<name>A0A7U2NJ48_FLAPS</name>
<dbReference type="InterPro" id="IPR044925">
    <property type="entry name" value="His-Me_finger_sf"/>
</dbReference>
<keyword evidence="2" id="KW-0255">Endonuclease</keyword>
<dbReference type="EMBL" id="CP059075">
    <property type="protein sequence ID" value="QRE05427.1"/>
    <property type="molecule type" value="Genomic_DNA"/>
</dbReference>
<keyword evidence="2" id="KW-0540">Nuclease</keyword>
<reference evidence="2 3" key="1">
    <citation type="submission" date="2020-07" db="EMBL/GenBank/DDBJ databases">
        <title>Genomic characterization of Flavobacterium psychrophilum strains.</title>
        <authorList>
            <person name="Castillo D."/>
            <person name="Jorgensen J."/>
            <person name="Middelboe M."/>
        </authorList>
    </citation>
    <scope>NUCLEOTIDE SEQUENCE [LARGE SCALE GENOMIC DNA]</scope>
    <source>
        <strain evidence="2 3">FPS-R7</strain>
    </source>
</reference>
<sequence length="216" mass="25221">MATKCRIKECDANIASKQTGLCHKHNLRLKRTGTTERAIVDKTKKCKHKGCVNIQQTFKGYCITHYKRFIKYGTSELPKKSFQRDKKCKYCDKTIGENGGGARGMCNKHYQNWIRHNDPLYADNKRNEVKSRGYYGRINGKERHRVIMENSIGRNLKRGEVIHHIDLDKTNNSIENLHLFKNQNEHQKCHIQLEHVGAELFKRGIIGFEDGKYFIK</sequence>
<dbReference type="Gene3D" id="3.90.75.20">
    <property type="match status" value="1"/>
</dbReference>
<accession>A0A7U2NJ48</accession>
<dbReference type="SUPFAM" id="SSF54060">
    <property type="entry name" value="His-Me finger endonucleases"/>
    <property type="match status" value="1"/>
</dbReference>
<dbReference type="GO" id="GO:0004519">
    <property type="term" value="F:endonuclease activity"/>
    <property type="evidence" value="ECO:0007669"/>
    <property type="project" value="UniProtKB-KW"/>
</dbReference>
<evidence type="ECO:0000313" key="3">
    <source>
        <dbReference type="Proteomes" id="UP000596329"/>
    </source>
</evidence>
<evidence type="ECO:0000313" key="2">
    <source>
        <dbReference type="EMBL" id="QRE05427.1"/>
    </source>
</evidence>
<organism evidence="2 3">
    <name type="scientific">Flavobacterium psychrophilum</name>
    <dbReference type="NCBI Taxonomy" id="96345"/>
    <lineage>
        <taxon>Bacteria</taxon>
        <taxon>Pseudomonadati</taxon>
        <taxon>Bacteroidota</taxon>
        <taxon>Flavobacteriia</taxon>
        <taxon>Flavobacteriales</taxon>
        <taxon>Flavobacteriaceae</taxon>
        <taxon>Flavobacterium</taxon>
    </lineage>
</organism>
<proteinExistence type="predicted"/>
<evidence type="ECO:0000259" key="1">
    <source>
        <dbReference type="Pfam" id="PF13392"/>
    </source>
</evidence>
<dbReference type="Proteomes" id="UP000596329">
    <property type="component" value="Chromosome"/>
</dbReference>
<dbReference type="RefSeq" id="WP_394811631.1">
    <property type="nucleotide sequence ID" value="NZ_CP059075.1"/>
</dbReference>
<protein>
    <submittedName>
        <fullName evidence="2">HNH endonuclease</fullName>
    </submittedName>
</protein>
<keyword evidence="2" id="KW-0378">Hydrolase</keyword>
<gene>
    <name evidence="2" type="ORF">H0H26_11685</name>
</gene>
<feature type="domain" description="HNH nuclease" evidence="1">
    <location>
        <begin position="143"/>
        <end position="184"/>
    </location>
</feature>
<dbReference type="AlphaFoldDB" id="A0A7U2NJ48"/>
<dbReference type="Pfam" id="PF13392">
    <property type="entry name" value="HNH_3"/>
    <property type="match status" value="1"/>
</dbReference>
<dbReference type="InterPro" id="IPR003615">
    <property type="entry name" value="HNH_nuc"/>
</dbReference>